<dbReference type="InterPro" id="IPR036390">
    <property type="entry name" value="WH_DNA-bd_sf"/>
</dbReference>
<proteinExistence type="predicted"/>
<gene>
    <name evidence="1" type="ORF">ACFQ27_13635</name>
</gene>
<comment type="caution">
    <text evidence="1">The sequence shown here is derived from an EMBL/GenBank/DDBJ whole genome shotgun (WGS) entry which is preliminary data.</text>
</comment>
<reference evidence="2" key="1">
    <citation type="journal article" date="2019" name="Int. J. Syst. Evol. Microbiol.">
        <title>The Global Catalogue of Microorganisms (GCM) 10K type strain sequencing project: providing services to taxonomists for standard genome sequencing and annotation.</title>
        <authorList>
            <consortium name="The Broad Institute Genomics Platform"/>
            <consortium name="The Broad Institute Genome Sequencing Center for Infectious Disease"/>
            <person name="Wu L."/>
            <person name="Ma J."/>
        </authorList>
    </citation>
    <scope>NUCLEOTIDE SEQUENCE [LARGE SCALE GENOMIC DNA]</scope>
    <source>
        <strain evidence="2">CCUG 55074</strain>
    </source>
</reference>
<sequence>MSRSGQTAVAAEALGVGEFETARLARKYVLDCVNLVAQTIQQDHVTTLLFLATVTANISHVTHNAVLADSLGDQVPADDQRQPVSLYALARTYHLSYETARRHLKKLMEAGLVVRAPDQGLRVPAAVLTGPAVADIVLRHHELTRAFLLALQGKDARGEPPIMTPRLQAARITTEYFLTFLRISAETISKDLVTTLVCLAITQALTEQHPVMGGDQERPSTTVLAAARMLNLPYETARRHAHKLIRLGFCERAETGKIRLGEDLKTRDSTRAYLAVTVAETIRLAQRLRPADLAAVAA</sequence>
<evidence type="ECO:0000313" key="1">
    <source>
        <dbReference type="EMBL" id="MFD1191625.1"/>
    </source>
</evidence>
<dbReference type="Gene3D" id="1.10.10.10">
    <property type="entry name" value="Winged helix-like DNA-binding domain superfamily/Winged helix DNA-binding domain"/>
    <property type="match status" value="1"/>
</dbReference>
<dbReference type="SUPFAM" id="SSF46785">
    <property type="entry name" value="Winged helix' DNA-binding domain"/>
    <property type="match status" value="1"/>
</dbReference>
<evidence type="ECO:0008006" key="3">
    <source>
        <dbReference type="Google" id="ProtNLM"/>
    </source>
</evidence>
<name>A0ABW3T3M6_9CAUL</name>
<organism evidence="1 2">
    <name type="scientific">Phenylobacterium conjunctum</name>
    <dbReference type="NCBI Taxonomy" id="1298959"/>
    <lineage>
        <taxon>Bacteria</taxon>
        <taxon>Pseudomonadati</taxon>
        <taxon>Pseudomonadota</taxon>
        <taxon>Alphaproteobacteria</taxon>
        <taxon>Caulobacterales</taxon>
        <taxon>Caulobacteraceae</taxon>
        <taxon>Phenylobacterium</taxon>
    </lineage>
</organism>
<dbReference type="Proteomes" id="UP001597216">
    <property type="component" value="Unassembled WGS sequence"/>
</dbReference>
<dbReference type="EMBL" id="JBHTLQ010000031">
    <property type="protein sequence ID" value="MFD1191625.1"/>
    <property type="molecule type" value="Genomic_DNA"/>
</dbReference>
<protein>
    <recommendedName>
        <fullName evidence="3">IclR helix-turn-helix domain-containing protein</fullName>
    </recommendedName>
</protein>
<keyword evidence="2" id="KW-1185">Reference proteome</keyword>
<accession>A0ABW3T3M6</accession>
<evidence type="ECO:0000313" key="2">
    <source>
        <dbReference type="Proteomes" id="UP001597216"/>
    </source>
</evidence>
<dbReference type="RefSeq" id="WP_377353973.1">
    <property type="nucleotide sequence ID" value="NZ_JBHTLQ010000031.1"/>
</dbReference>
<dbReference type="InterPro" id="IPR036388">
    <property type="entry name" value="WH-like_DNA-bd_sf"/>
</dbReference>